<keyword evidence="2" id="KW-0695">RNA-directed DNA polymerase</keyword>
<feature type="coiled-coil region" evidence="1">
    <location>
        <begin position="361"/>
        <end position="391"/>
    </location>
</feature>
<dbReference type="Proteomes" id="UP000245207">
    <property type="component" value="Unassembled WGS sequence"/>
</dbReference>
<protein>
    <submittedName>
        <fullName evidence="2">RNA-directed DNA polymerase, eukaryota, Reverse transcriptase zinc-binding domain protein</fullName>
    </submittedName>
</protein>
<dbReference type="EMBL" id="PKPP01014053">
    <property type="protein sequence ID" value="PWA40102.1"/>
    <property type="molecule type" value="Genomic_DNA"/>
</dbReference>
<proteinExistence type="predicted"/>
<evidence type="ECO:0000256" key="1">
    <source>
        <dbReference type="SAM" id="Coils"/>
    </source>
</evidence>
<keyword evidence="2" id="KW-0548">Nucleotidyltransferase</keyword>
<keyword evidence="3" id="KW-1185">Reference proteome</keyword>
<keyword evidence="2" id="KW-0808">Transferase</keyword>
<evidence type="ECO:0000313" key="3">
    <source>
        <dbReference type="Proteomes" id="UP000245207"/>
    </source>
</evidence>
<dbReference type="InterPro" id="IPR036691">
    <property type="entry name" value="Endo/exonu/phosph_ase_sf"/>
</dbReference>
<gene>
    <name evidence="2" type="ORF">CTI12_AA564930</name>
</gene>
<dbReference type="PANTHER" id="PTHR33710">
    <property type="entry name" value="BNAC02G09200D PROTEIN"/>
    <property type="match status" value="1"/>
</dbReference>
<comment type="caution">
    <text evidence="2">The sequence shown here is derived from an EMBL/GenBank/DDBJ whole genome shotgun (WGS) entry which is preliminary data.</text>
</comment>
<sequence>MDMDDPFGLDPLILGSGVNVQRGTSGPLEFDALSSDNHQQHSDNICSNKKLNGSVQAEDQFDEADNNIQEEVDETTQMGIRLGAQLSDFQTLVTEAVEIERAQSVSKEGSFDFSRVWGRNDFQMDMVVSSGRSGGLVNLWNPKKFTKTSVLKDKNFIVNSGILVEDGSFLNVVNIYAPQKMVQKRALWDCLRGVISSKLGMWILLGDFNVVRFPEERRNSNFNHLSASDFNCFIDEVSLQEYHMRGNKFTYLTGKDKGFKMSKIDSILVCQAFFNRWPLACVRALPRNLSDHCPIMLSLVDSNYVAKPFRWFNSWLDREGCVYTVTKAFDNYSFEGPADVVITKKLNFIRNALRDWWKDTIKKEGEDLVILKDDIERLEKILEDRDLEEEEMWVWEESKKELDQLHWYKHRDLVQKSRARWASVGDDNSAYFHRFINGRKASNAILGLMVDGEWGIRVLAEIFLI</sequence>
<dbReference type="SUPFAM" id="SSF56219">
    <property type="entry name" value="DNase I-like"/>
    <property type="match status" value="1"/>
</dbReference>
<reference evidence="2 3" key="1">
    <citation type="journal article" date="2018" name="Mol. Plant">
        <title>The genome of Artemisia annua provides insight into the evolution of Asteraceae family and artemisinin biosynthesis.</title>
        <authorList>
            <person name="Shen Q."/>
            <person name="Zhang L."/>
            <person name="Liao Z."/>
            <person name="Wang S."/>
            <person name="Yan T."/>
            <person name="Shi P."/>
            <person name="Liu M."/>
            <person name="Fu X."/>
            <person name="Pan Q."/>
            <person name="Wang Y."/>
            <person name="Lv Z."/>
            <person name="Lu X."/>
            <person name="Zhang F."/>
            <person name="Jiang W."/>
            <person name="Ma Y."/>
            <person name="Chen M."/>
            <person name="Hao X."/>
            <person name="Li L."/>
            <person name="Tang Y."/>
            <person name="Lv G."/>
            <person name="Zhou Y."/>
            <person name="Sun X."/>
            <person name="Brodelius P.E."/>
            <person name="Rose J.K.C."/>
            <person name="Tang K."/>
        </authorList>
    </citation>
    <scope>NUCLEOTIDE SEQUENCE [LARGE SCALE GENOMIC DNA]</scope>
    <source>
        <strain evidence="3">cv. Huhao1</strain>
        <tissue evidence="2">Leaf</tissue>
    </source>
</reference>
<dbReference type="OrthoDB" id="1113909at2759"/>
<evidence type="ECO:0000313" key="2">
    <source>
        <dbReference type="EMBL" id="PWA40102.1"/>
    </source>
</evidence>
<accession>A0A2U1KTL4</accession>
<dbReference type="Gene3D" id="3.60.10.10">
    <property type="entry name" value="Endonuclease/exonuclease/phosphatase"/>
    <property type="match status" value="1"/>
</dbReference>
<keyword evidence="1" id="KW-0175">Coiled coil</keyword>
<organism evidence="2 3">
    <name type="scientific">Artemisia annua</name>
    <name type="common">Sweet wormwood</name>
    <dbReference type="NCBI Taxonomy" id="35608"/>
    <lineage>
        <taxon>Eukaryota</taxon>
        <taxon>Viridiplantae</taxon>
        <taxon>Streptophyta</taxon>
        <taxon>Embryophyta</taxon>
        <taxon>Tracheophyta</taxon>
        <taxon>Spermatophyta</taxon>
        <taxon>Magnoliopsida</taxon>
        <taxon>eudicotyledons</taxon>
        <taxon>Gunneridae</taxon>
        <taxon>Pentapetalae</taxon>
        <taxon>asterids</taxon>
        <taxon>campanulids</taxon>
        <taxon>Asterales</taxon>
        <taxon>Asteraceae</taxon>
        <taxon>Asteroideae</taxon>
        <taxon>Anthemideae</taxon>
        <taxon>Artemisiinae</taxon>
        <taxon>Artemisia</taxon>
    </lineage>
</organism>
<dbReference type="AlphaFoldDB" id="A0A2U1KTL4"/>
<dbReference type="PANTHER" id="PTHR33710:SF64">
    <property type="entry name" value="ENDONUCLEASE_EXONUCLEASE_PHOSPHATASE DOMAIN-CONTAINING PROTEIN"/>
    <property type="match status" value="1"/>
</dbReference>
<name>A0A2U1KTL4_ARTAN</name>
<dbReference type="GO" id="GO:0003964">
    <property type="term" value="F:RNA-directed DNA polymerase activity"/>
    <property type="evidence" value="ECO:0007669"/>
    <property type="project" value="UniProtKB-KW"/>
</dbReference>